<feature type="region of interest" description="Disordered" evidence="1">
    <location>
        <begin position="1"/>
        <end position="32"/>
    </location>
</feature>
<sequence length="32" mass="3867">MHKKYILKKKGGGEKKKTHHKNKHFRLGPVRR</sequence>
<evidence type="ECO:0000256" key="1">
    <source>
        <dbReference type="SAM" id="MobiDB-lite"/>
    </source>
</evidence>
<organism evidence="2">
    <name type="scientific">Anguilla anguilla</name>
    <name type="common">European freshwater eel</name>
    <name type="synonym">Muraena anguilla</name>
    <dbReference type="NCBI Taxonomy" id="7936"/>
    <lineage>
        <taxon>Eukaryota</taxon>
        <taxon>Metazoa</taxon>
        <taxon>Chordata</taxon>
        <taxon>Craniata</taxon>
        <taxon>Vertebrata</taxon>
        <taxon>Euteleostomi</taxon>
        <taxon>Actinopterygii</taxon>
        <taxon>Neopterygii</taxon>
        <taxon>Teleostei</taxon>
        <taxon>Anguilliformes</taxon>
        <taxon>Anguillidae</taxon>
        <taxon>Anguilla</taxon>
    </lineage>
</organism>
<evidence type="ECO:0000313" key="2">
    <source>
        <dbReference type="EMBL" id="JAH23090.1"/>
    </source>
</evidence>
<dbReference type="AlphaFoldDB" id="A0A0E9R3M5"/>
<proteinExistence type="predicted"/>
<reference evidence="2" key="2">
    <citation type="journal article" date="2015" name="Fish Shellfish Immunol.">
        <title>Early steps in the European eel (Anguilla anguilla)-Vibrio vulnificus interaction in the gills: Role of the RtxA13 toxin.</title>
        <authorList>
            <person name="Callol A."/>
            <person name="Pajuelo D."/>
            <person name="Ebbesson L."/>
            <person name="Teles M."/>
            <person name="MacKenzie S."/>
            <person name="Amaro C."/>
        </authorList>
    </citation>
    <scope>NUCLEOTIDE SEQUENCE</scope>
</reference>
<protein>
    <submittedName>
        <fullName evidence="2">Uncharacterized protein</fullName>
    </submittedName>
</protein>
<reference evidence="2" key="1">
    <citation type="submission" date="2014-11" db="EMBL/GenBank/DDBJ databases">
        <authorList>
            <person name="Amaro Gonzalez C."/>
        </authorList>
    </citation>
    <scope>NUCLEOTIDE SEQUENCE</scope>
</reference>
<dbReference type="EMBL" id="GBXM01085487">
    <property type="protein sequence ID" value="JAH23090.1"/>
    <property type="molecule type" value="Transcribed_RNA"/>
</dbReference>
<accession>A0A0E9R3M5</accession>
<name>A0A0E9R3M5_ANGAN</name>